<keyword evidence="2" id="KW-1185">Reference proteome</keyword>
<dbReference type="InParanoid" id="A0A3N4LTC8"/>
<evidence type="ECO:0000313" key="2">
    <source>
        <dbReference type="Proteomes" id="UP000267821"/>
    </source>
</evidence>
<proteinExistence type="predicted"/>
<evidence type="ECO:0000313" key="1">
    <source>
        <dbReference type="EMBL" id="RPB24482.1"/>
    </source>
</evidence>
<dbReference type="Proteomes" id="UP000267821">
    <property type="component" value="Unassembled WGS sequence"/>
</dbReference>
<reference evidence="1 2" key="1">
    <citation type="journal article" date="2018" name="Nat. Ecol. Evol.">
        <title>Pezizomycetes genomes reveal the molecular basis of ectomycorrhizal truffle lifestyle.</title>
        <authorList>
            <person name="Murat C."/>
            <person name="Payen T."/>
            <person name="Noel B."/>
            <person name="Kuo A."/>
            <person name="Morin E."/>
            <person name="Chen J."/>
            <person name="Kohler A."/>
            <person name="Krizsan K."/>
            <person name="Balestrini R."/>
            <person name="Da Silva C."/>
            <person name="Montanini B."/>
            <person name="Hainaut M."/>
            <person name="Levati E."/>
            <person name="Barry K.W."/>
            <person name="Belfiori B."/>
            <person name="Cichocki N."/>
            <person name="Clum A."/>
            <person name="Dockter R.B."/>
            <person name="Fauchery L."/>
            <person name="Guy J."/>
            <person name="Iotti M."/>
            <person name="Le Tacon F."/>
            <person name="Lindquist E.A."/>
            <person name="Lipzen A."/>
            <person name="Malagnac F."/>
            <person name="Mello A."/>
            <person name="Molinier V."/>
            <person name="Miyauchi S."/>
            <person name="Poulain J."/>
            <person name="Riccioni C."/>
            <person name="Rubini A."/>
            <person name="Sitrit Y."/>
            <person name="Splivallo R."/>
            <person name="Traeger S."/>
            <person name="Wang M."/>
            <person name="Zifcakova L."/>
            <person name="Wipf D."/>
            <person name="Zambonelli A."/>
            <person name="Paolocci F."/>
            <person name="Nowrousian M."/>
            <person name="Ottonello S."/>
            <person name="Baldrian P."/>
            <person name="Spatafora J.W."/>
            <person name="Henrissat B."/>
            <person name="Nagy L.G."/>
            <person name="Aury J.M."/>
            <person name="Wincker P."/>
            <person name="Grigoriev I.V."/>
            <person name="Bonfante P."/>
            <person name="Martin F.M."/>
        </authorList>
    </citation>
    <scope>NUCLEOTIDE SEQUENCE [LARGE SCALE GENOMIC DNA]</scope>
    <source>
        <strain evidence="1 2">ATCC MYA-4762</strain>
    </source>
</reference>
<protein>
    <submittedName>
        <fullName evidence="1">Uncharacterized protein</fullName>
    </submittedName>
</protein>
<gene>
    <name evidence="1" type="ORF">L211DRAFT_837394</name>
</gene>
<sequence length="57" mass="6718">MLQYDGTSFQVTEKFHATFETMLKDKDRWMKDYSTAVDCVYVALHNRGIVRKDLVSQ</sequence>
<dbReference type="EMBL" id="ML121541">
    <property type="protein sequence ID" value="RPB24482.1"/>
    <property type="molecule type" value="Genomic_DNA"/>
</dbReference>
<accession>A0A3N4LTC8</accession>
<name>A0A3N4LTC8_9PEZI</name>
<dbReference type="OrthoDB" id="5355583at2759"/>
<organism evidence="1 2">
    <name type="scientific">Terfezia boudieri ATCC MYA-4762</name>
    <dbReference type="NCBI Taxonomy" id="1051890"/>
    <lineage>
        <taxon>Eukaryota</taxon>
        <taxon>Fungi</taxon>
        <taxon>Dikarya</taxon>
        <taxon>Ascomycota</taxon>
        <taxon>Pezizomycotina</taxon>
        <taxon>Pezizomycetes</taxon>
        <taxon>Pezizales</taxon>
        <taxon>Pezizaceae</taxon>
        <taxon>Terfezia</taxon>
    </lineage>
</organism>
<dbReference type="AlphaFoldDB" id="A0A3N4LTC8"/>